<dbReference type="GO" id="GO:0005929">
    <property type="term" value="C:cilium"/>
    <property type="evidence" value="ECO:0007669"/>
    <property type="project" value="TreeGrafter"/>
</dbReference>
<feature type="compositionally biased region" description="Basic and acidic residues" evidence="1">
    <location>
        <begin position="224"/>
        <end position="245"/>
    </location>
</feature>
<feature type="region of interest" description="Disordered" evidence="1">
    <location>
        <begin position="156"/>
        <end position="312"/>
    </location>
</feature>
<feature type="compositionally biased region" description="Polar residues" evidence="1">
    <location>
        <begin position="302"/>
        <end position="312"/>
    </location>
</feature>
<feature type="compositionally biased region" description="Basic and acidic residues" evidence="1">
    <location>
        <begin position="713"/>
        <end position="722"/>
    </location>
</feature>
<protein>
    <recommendedName>
        <fullName evidence="2">CCDC66 domain-containing protein</fullName>
    </recommendedName>
</protein>
<evidence type="ECO:0000313" key="4">
    <source>
        <dbReference type="Proteomes" id="UP001152803"/>
    </source>
</evidence>
<feature type="region of interest" description="Disordered" evidence="1">
    <location>
        <begin position="468"/>
        <end position="554"/>
    </location>
</feature>
<feature type="region of interest" description="Disordered" evidence="1">
    <location>
        <begin position="23"/>
        <end position="133"/>
    </location>
</feature>
<proteinExistence type="predicted"/>
<comment type="caution">
    <text evidence="3">The sequence shown here is derived from an EMBL/GenBank/DDBJ whole genome shotgun (WGS) entry which is preliminary data.</text>
</comment>
<dbReference type="OrthoDB" id="10042846at2759"/>
<dbReference type="EMBL" id="JAFJMO010000013">
    <property type="protein sequence ID" value="KAJ8258362.1"/>
    <property type="molecule type" value="Genomic_DNA"/>
</dbReference>
<gene>
    <name evidence="3" type="ORF">COCON_G00173740</name>
</gene>
<dbReference type="AlphaFoldDB" id="A0A9Q1D4Y2"/>
<dbReference type="GO" id="GO:0005874">
    <property type="term" value="C:microtubule"/>
    <property type="evidence" value="ECO:0007669"/>
    <property type="project" value="TreeGrafter"/>
</dbReference>
<feature type="compositionally biased region" description="Polar residues" evidence="1">
    <location>
        <begin position="250"/>
        <end position="263"/>
    </location>
</feature>
<dbReference type="PANTHER" id="PTHR22736:SF2">
    <property type="entry name" value="COILED-COIL DOMAIN-CONTAINING PROTEIN 66"/>
    <property type="match status" value="1"/>
</dbReference>
<sequence>MNLGDGLTFQLEDGKPKLILSTYGVQSKGSKKTATRTRPQNVLIKPKQGSEEPVADQSQRTREKLVDSRKSVVTETAAVGRKESVGSKAQGKCASKADPSANANSRPQAPARAGSARKTGANKQAASRGPSKLSADALKESLVCLTQDQLQQILSTINQASASSPQDPGQPKPAAGEDSPVSEAAAEGTASEAPPSARSNGARRAQGERVTANGAPAGLFSTLGEREREKEALEARRAQWKKGLDEQMAQRLQQKKTAASSLDYSPWAGRTARDPDSKPSSEMGEEERLGGAVSGLEERTRSSALSYSSQQDLPTAIRSAFILGEASPLEHPFSAQRQEQQRRWLQALEEQREENKLRRQQEKRELSQAEDHERWAMHFDSLQKRAPSQPAQGPDTPAGPATQQLSPSGPSPWPRGPEPSGRKLLGTSRGPPRASHLRTMTSLLDPAQIEDRERKRLKQLEHQRAIQAQVEERRRLREQEEAQRRAREREEEQRLEREREELQEQYQLDALRDREKKERQAQRTEELYRSVQRARQEAAREKQEQKLRRLTRRGHDVSNLLQGLEEDCPTPAGLDSRGTSSLALGRVDLDVLVEEAANESQRPDAFSSRRDASVQTDVGRASAGVAVATGGRSSETPDVPAEFRPPAGGRRPGREAGGPGKENVGARAPEDGPYEPFARRPRPAPGPGGRPQWNTHRPGKAFVPASERYPSGLRRDRQDSRLRRQTQLLTLVERNAPSRPGLRELGQREPRPPAHSQPGRKTLPHTQEEHISRSSPHSTAAAHVENRGCSPPVPAVKHRLQQQAPQGPVDADERPSSSPFVPYLRTDEVYQLDPLAPLSRPPTQGSQQPGADAGRPTPPPSDRDPLLNPELLKNKERQQAILRGLSELRQGLMQKQRELETGLNPLLLGQEGRLSPLYQHTPSLTSVPSQSSCIPPRGSFTSGSAATVDAAVCPNLISVTQHYINRLNGTLLQLANASEFGIALTR</sequence>
<feature type="compositionally biased region" description="Polar residues" evidence="1">
    <location>
        <begin position="156"/>
        <end position="167"/>
    </location>
</feature>
<feature type="compositionally biased region" description="Basic and acidic residues" evidence="1">
    <location>
        <begin position="510"/>
        <end position="547"/>
    </location>
</feature>
<keyword evidence="4" id="KW-1185">Reference proteome</keyword>
<feature type="compositionally biased region" description="Basic and acidic residues" evidence="1">
    <location>
        <begin position="59"/>
        <end position="72"/>
    </location>
</feature>
<feature type="compositionally biased region" description="Basic and acidic residues" evidence="1">
    <location>
        <begin position="468"/>
        <end position="502"/>
    </location>
</feature>
<reference evidence="3" key="1">
    <citation type="journal article" date="2023" name="Science">
        <title>Genome structures resolve the early diversification of teleost fishes.</title>
        <authorList>
            <person name="Parey E."/>
            <person name="Louis A."/>
            <person name="Montfort J."/>
            <person name="Bouchez O."/>
            <person name="Roques C."/>
            <person name="Iampietro C."/>
            <person name="Lluch J."/>
            <person name="Castinel A."/>
            <person name="Donnadieu C."/>
            <person name="Desvignes T."/>
            <person name="Floi Bucao C."/>
            <person name="Jouanno E."/>
            <person name="Wen M."/>
            <person name="Mejri S."/>
            <person name="Dirks R."/>
            <person name="Jansen H."/>
            <person name="Henkel C."/>
            <person name="Chen W.J."/>
            <person name="Zahm M."/>
            <person name="Cabau C."/>
            <person name="Klopp C."/>
            <person name="Thompson A.W."/>
            <person name="Robinson-Rechavi M."/>
            <person name="Braasch I."/>
            <person name="Lecointre G."/>
            <person name="Bobe J."/>
            <person name="Postlethwait J.H."/>
            <person name="Berthelot C."/>
            <person name="Roest Crollius H."/>
            <person name="Guiguen Y."/>
        </authorList>
    </citation>
    <scope>NUCLEOTIDE SEQUENCE</scope>
    <source>
        <strain evidence="3">Concon-B</strain>
    </source>
</reference>
<dbReference type="PANTHER" id="PTHR22736">
    <property type="entry name" value="COILED-COIL DOMAIN-CONTAINING PROTEIN 66"/>
    <property type="match status" value="1"/>
</dbReference>
<dbReference type="Proteomes" id="UP001152803">
    <property type="component" value="Unassembled WGS sequence"/>
</dbReference>
<feature type="compositionally biased region" description="Basic and acidic residues" evidence="1">
    <location>
        <begin position="352"/>
        <end position="383"/>
    </location>
</feature>
<evidence type="ECO:0000313" key="3">
    <source>
        <dbReference type="EMBL" id="KAJ8258362.1"/>
    </source>
</evidence>
<feature type="region of interest" description="Disordered" evidence="1">
    <location>
        <begin position="595"/>
        <end position="821"/>
    </location>
</feature>
<feature type="compositionally biased region" description="Basic and acidic residues" evidence="1">
    <location>
        <begin position="741"/>
        <end position="752"/>
    </location>
</feature>
<dbReference type="InterPro" id="IPR040467">
    <property type="entry name" value="CCDC66_dom"/>
</dbReference>
<organism evidence="3 4">
    <name type="scientific">Conger conger</name>
    <name type="common">Conger eel</name>
    <name type="synonym">Muraena conger</name>
    <dbReference type="NCBI Taxonomy" id="82655"/>
    <lineage>
        <taxon>Eukaryota</taxon>
        <taxon>Metazoa</taxon>
        <taxon>Chordata</taxon>
        <taxon>Craniata</taxon>
        <taxon>Vertebrata</taxon>
        <taxon>Euteleostomi</taxon>
        <taxon>Actinopterygii</taxon>
        <taxon>Neopterygii</taxon>
        <taxon>Teleostei</taxon>
        <taxon>Anguilliformes</taxon>
        <taxon>Congridae</taxon>
        <taxon>Conger</taxon>
    </lineage>
</organism>
<dbReference type="GO" id="GO:0008017">
    <property type="term" value="F:microtubule binding"/>
    <property type="evidence" value="ECO:0007669"/>
    <property type="project" value="TreeGrafter"/>
</dbReference>
<feature type="domain" description="CCDC66" evidence="2">
    <location>
        <begin position="433"/>
        <end position="559"/>
    </location>
</feature>
<dbReference type="InterPro" id="IPR039183">
    <property type="entry name" value="CCD66"/>
</dbReference>
<dbReference type="GO" id="GO:0060271">
    <property type="term" value="P:cilium assembly"/>
    <property type="evidence" value="ECO:0007669"/>
    <property type="project" value="TreeGrafter"/>
</dbReference>
<feature type="compositionally biased region" description="Low complexity" evidence="1">
    <location>
        <begin position="182"/>
        <end position="197"/>
    </location>
</feature>
<feature type="region of interest" description="Disordered" evidence="1">
    <location>
        <begin position="352"/>
        <end position="456"/>
    </location>
</feature>
<name>A0A9Q1D4Y2_CONCO</name>
<dbReference type="Pfam" id="PF15236">
    <property type="entry name" value="CCDC66"/>
    <property type="match status" value="1"/>
</dbReference>
<evidence type="ECO:0000256" key="1">
    <source>
        <dbReference type="SAM" id="MobiDB-lite"/>
    </source>
</evidence>
<accession>A0A9Q1D4Y2</accession>
<feature type="region of interest" description="Disordered" evidence="1">
    <location>
        <begin position="835"/>
        <end position="868"/>
    </location>
</feature>
<evidence type="ECO:0000259" key="2">
    <source>
        <dbReference type="Pfam" id="PF15236"/>
    </source>
</evidence>
<feature type="compositionally biased region" description="Low complexity" evidence="1">
    <location>
        <begin position="640"/>
        <end position="649"/>
    </location>
</feature>